<protein>
    <recommendedName>
        <fullName evidence="12">Serine--tRNA ligase</fullName>
        <ecNumber evidence="12">6.1.1.11</ecNumber>
    </recommendedName>
    <alternativeName>
        <fullName evidence="12">Seryl-tRNA synthetase</fullName>
        <shortName evidence="12">SerRS</shortName>
    </alternativeName>
    <alternativeName>
        <fullName evidence="12">Seryl-tRNA(Ser/Sec) synthetase</fullName>
    </alternativeName>
</protein>
<dbReference type="GO" id="GO:0005737">
    <property type="term" value="C:cytoplasm"/>
    <property type="evidence" value="ECO:0007669"/>
    <property type="project" value="UniProtKB-SubCell"/>
</dbReference>
<dbReference type="NCBIfam" id="TIGR00414">
    <property type="entry name" value="serS"/>
    <property type="match status" value="1"/>
</dbReference>
<dbReference type="PRINTS" id="PR00981">
    <property type="entry name" value="TRNASYNTHSER"/>
</dbReference>
<feature type="binding site" evidence="12 13">
    <location>
        <position position="283"/>
    </location>
    <ligand>
        <name>L-serine</name>
        <dbReference type="ChEBI" id="CHEBI:33384"/>
    </ligand>
</feature>
<comment type="caution">
    <text evidence="12">Lacks conserved residue(s) required for the propagation of feature annotation.</text>
</comment>
<evidence type="ECO:0000256" key="3">
    <source>
        <dbReference type="ARBA" id="ARBA00010728"/>
    </source>
</evidence>
<keyword evidence="8 12" id="KW-0648">Protein biosynthesis</keyword>
<evidence type="ECO:0000256" key="10">
    <source>
        <dbReference type="ARBA" id="ARBA00047929"/>
    </source>
</evidence>
<feature type="binding site" evidence="13">
    <location>
        <position position="381"/>
    </location>
    <ligand>
        <name>L-serine</name>
        <dbReference type="ChEBI" id="CHEBI:33384"/>
    </ligand>
</feature>
<proteinExistence type="inferred from homology"/>
<keyword evidence="4 12" id="KW-0963">Cytoplasm</keyword>
<evidence type="ECO:0000256" key="4">
    <source>
        <dbReference type="ARBA" id="ARBA00022490"/>
    </source>
</evidence>
<evidence type="ECO:0000256" key="14">
    <source>
        <dbReference type="PIRSR" id="PIRSR001529-2"/>
    </source>
</evidence>
<gene>
    <name evidence="12" type="primary">serS</name>
    <name evidence="17" type="ORF">EVJ47_03315</name>
</gene>
<feature type="binding site" evidence="12 14">
    <location>
        <begin position="347"/>
        <end position="350"/>
    </location>
    <ligand>
        <name>ATP</name>
        <dbReference type="ChEBI" id="CHEBI:30616"/>
    </ligand>
</feature>
<dbReference type="PIRSF" id="PIRSF001529">
    <property type="entry name" value="Ser-tRNA-synth_IIa"/>
    <property type="match status" value="1"/>
</dbReference>
<dbReference type="InterPro" id="IPR010978">
    <property type="entry name" value="tRNA-bd_arm"/>
</dbReference>
<keyword evidence="6 12" id="KW-0547">Nucleotide-binding</keyword>
<dbReference type="InterPro" id="IPR002317">
    <property type="entry name" value="Ser-tRNA-ligase_type_1"/>
</dbReference>
<evidence type="ECO:0000256" key="9">
    <source>
        <dbReference type="ARBA" id="ARBA00023146"/>
    </source>
</evidence>
<dbReference type="InterPro" id="IPR002314">
    <property type="entry name" value="aa-tRNA-synt_IIb"/>
</dbReference>
<comment type="domain">
    <text evidence="12">Consists of two distinct domains, a catalytic core and a N-terminal extension that is involved in tRNA binding.</text>
</comment>
<dbReference type="Gene3D" id="1.10.287.40">
    <property type="entry name" value="Serine-tRNA synthetase, tRNA binding domain"/>
    <property type="match status" value="1"/>
</dbReference>
<dbReference type="Pfam" id="PF00587">
    <property type="entry name" value="tRNA-synt_2b"/>
    <property type="match status" value="1"/>
</dbReference>
<dbReference type="GO" id="GO:0005524">
    <property type="term" value="F:ATP binding"/>
    <property type="evidence" value="ECO:0007669"/>
    <property type="project" value="UniProtKB-UniRule"/>
</dbReference>
<dbReference type="InterPro" id="IPR042103">
    <property type="entry name" value="SerRS_1_N_sf"/>
</dbReference>
<feature type="binding site" evidence="12 14">
    <location>
        <begin position="260"/>
        <end position="262"/>
    </location>
    <ligand>
        <name>ATP</name>
        <dbReference type="ChEBI" id="CHEBI:30616"/>
    </ligand>
</feature>
<dbReference type="InterPro" id="IPR015866">
    <property type="entry name" value="Ser-tRNA-synth_1_N"/>
</dbReference>
<organism evidence="17 18">
    <name type="scientific">Candidatus Acidulodesulfobacterium ferriphilum</name>
    <dbReference type="NCBI Taxonomy" id="2597223"/>
    <lineage>
        <taxon>Bacteria</taxon>
        <taxon>Deltaproteobacteria</taxon>
        <taxon>Candidatus Acidulodesulfobacterales</taxon>
        <taxon>Candidatus Acidulodesulfobacterium</taxon>
    </lineage>
</organism>
<dbReference type="Gene3D" id="3.30.930.10">
    <property type="entry name" value="Bira Bifunctional Protein, Domain 2"/>
    <property type="match status" value="1"/>
</dbReference>
<comment type="catalytic activity">
    <reaction evidence="11 12">
        <text>tRNA(Ser) + L-serine + ATP = L-seryl-tRNA(Ser) + AMP + diphosphate + H(+)</text>
        <dbReference type="Rhea" id="RHEA:12292"/>
        <dbReference type="Rhea" id="RHEA-COMP:9669"/>
        <dbReference type="Rhea" id="RHEA-COMP:9703"/>
        <dbReference type="ChEBI" id="CHEBI:15378"/>
        <dbReference type="ChEBI" id="CHEBI:30616"/>
        <dbReference type="ChEBI" id="CHEBI:33019"/>
        <dbReference type="ChEBI" id="CHEBI:33384"/>
        <dbReference type="ChEBI" id="CHEBI:78442"/>
        <dbReference type="ChEBI" id="CHEBI:78533"/>
        <dbReference type="ChEBI" id="CHEBI:456215"/>
        <dbReference type="EC" id="6.1.1.11"/>
    </reaction>
</comment>
<dbReference type="EMBL" id="SGBD01000001">
    <property type="protein sequence ID" value="RZD15314.1"/>
    <property type="molecule type" value="Genomic_DNA"/>
</dbReference>
<evidence type="ECO:0000259" key="16">
    <source>
        <dbReference type="PROSITE" id="PS50862"/>
    </source>
</evidence>
<evidence type="ECO:0000256" key="8">
    <source>
        <dbReference type="ARBA" id="ARBA00022917"/>
    </source>
</evidence>
<comment type="pathway">
    <text evidence="2 12">Aminoacyl-tRNA biosynthesis; selenocysteinyl-tRNA(Sec) biosynthesis; L-seryl-tRNA(Sec) from L-serine and tRNA(Sec): step 1/1.</text>
</comment>
<reference evidence="17 18" key="1">
    <citation type="submission" date="2019-01" db="EMBL/GenBank/DDBJ databases">
        <title>Insights into ecological role of a new deltaproteobacterial order Candidatus Sinidesulfobacterales (Sva0485) by metagenomics and metatranscriptomics.</title>
        <authorList>
            <person name="Tan S."/>
            <person name="Liu J."/>
            <person name="Fang Y."/>
            <person name="Hedlund B.P."/>
            <person name="Lian Z.H."/>
            <person name="Huang L.Y."/>
            <person name="Li J.T."/>
            <person name="Huang L.N."/>
            <person name="Li W.J."/>
            <person name="Jiang H.C."/>
            <person name="Dong H.L."/>
            <person name="Shu W.S."/>
        </authorList>
    </citation>
    <scope>NUCLEOTIDE SEQUENCE [LARGE SCALE GENOMIC DNA]</scope>
    <source>
        <strain evidence="17">AP3</strain>
    </source>
</reference>
<accession>A0A519BDH1</accession>
<dbReference type="PROSITE" id="PS50862">
    <property type="entry name" value="AA_TRNA_LIGASE_II"/>
    <property type="match status" value="1"/>
</dbReference>
<feature type="binding site" evidence="12">
    <location>
        <position position="383"/>
    </location>
    <ligand>
        <name>L-serine</name>
        <dbReference type="ChEBI" id="CHEBI:33384"/>
    </ligand>
</feature>
<evidence type="ECO:0000256" key="7">
    <source>
        <dbReference type="ARBA" id="ARBA00022840"/>
    </source>
</evidence>
<comment type="catalytic activity">
    <reaction evidence="10 12">
        <text>tRNA(Sec) + L-serine + ATP = L-seryl-tRNA(Sec) + AMP + diphosphate + H(+)</text>
        <dbReference type="Rhea" id="RHEA:42580"/>
        <dbReference type="Rhea" id="RHEA-COMP:9742"/>
        <dbReference type="Rhea" id="RHEA-COMP:10128"/>
        <dbReference type="ChEBI" id="CHEBI:15378"/>
        <dbReference type="ChEBI" id="CHEBI:30616"/>
        <dbReference type="ChEBI" id="CHEBI:33019"/>
        <dbReference type="ChEBI" id="CHEBI:33384"/>
        <dbReference type="ChEBI" id="CHEBI:78442"/>
        <dbReference type="ChEBI" id="CHEBI:78533"/>
        <dbReference type="ChEBI" id="CHEBI:456215"/>
        <dbReference type="EC" id="6.1.1.11"/>
    </reaction>
</comment>
<evidence type="ECO:0000256" key="15">
    <source>
        <dbReference type="SAM" id="Coils"/>
    </source>
</evidence>
<dbReference type="InterPro" id="IPR006195">
    <property type="entry name" value="aa-tRNA-synth_II"/>
</dbReference>
<dbReference type="InterPro" id="IPR033729">
    <property type="entry name" value="SerRS_core"/>
</dbReference>
<feature type="domain" description="Aminoacyl-transfer RNA synthetases class-II family profile" evidence="16">
    <location>
        <begin position="170"/>
        <end position="408"/>
    </location>
</feature>
<comment type="subcellular location">
    <subcellularLocation>
        <location evidence="1 12">Cytoplasm</location>
    </subcellularLocation>
</comment>
<dbReference type="Proteomes" id="UP000320813">
    <property type="component" value="Unassembled WGS sequence"/>
</dbReference>
<feature type="binding site" evidence="13">
    <location>
        <position position="260"/>
    </location>
    <ligand>
        <name>L-serine</name>
        <dbReference type="ChEBI" id="CHEBI:33384"/>
    </ligand>
</feature>
<dbReference type="InterPro" id="IPR045864">
    <property type="entry name" value="aa-tRNA-synth_II/BPL/LPL"/>
</dbReference>
<keyword evidence="5 12" id="KW-0436">Ligase</keyword>
<dbReference type="SUPFAM" id="SSF46589">
    <property type="entry name" value="tRNA-binding arm"/>
    <property type="match status" value="1"/>
</dbReference>
<dbReference type="GO" id="GO:0004828">
    <property type="term" value="F:serine-tRNA ligase activity"/>
    <property type="evidence" value="ECO:0007669"/>
    <property type="project" value="UniProtKB-UniRule"/>
</dbReference>
<dbReference type="Pfam" id="PF02403">
    <property type="entry name" value="Seryl_tRNA_N"/>
    <property type="match status" value="1"/>
</dbReference>
<dbReference type="SUPFAM" id="SSF55681">
    <property type="entry name" value="Class II aaRS and biotin synthetases"/>
    <property type="match status" value="1"/>
</dbReference>
<dbReference type="AlphaFoldDB" id="A0A519BDH1"/>
<dbReference type="GO" id="GO:0016260">
    <property type="term" value="P:selenocysteine biosynthetic process"/>
    <property type="evidence" value="ECO:0007669"/>
    <property type="project" value="UniProtKB-UniRule"/>
</dbReference>
<feature type="binding site" evidence="12">
    <location>
        <begin position="229"/>
        <end position="231"/>
    </location>
    <ligand>
        <name>L-serine</name>
        <dbReference type="ChEBI" id="CHEBI:33384"/>
    </ligand>
</feature>
<name>A0A519BDH1_9DELT</name>
<keyword evidence="15" id="KW-0175">Coiled coil</keyword>
<evidence type="ECO:0000256" key="12">
    <source>
        <dbReference type="HAMAP-Rule" id="MF_00176"/>
    </source>
</evidence>
<comment type="similarity">
    <text evidence="3 12">Belongs to the class-II aminoacyl-tRNA synthetase family. Type-1 seryl-tRNA synthetase subfamily.</text>
</comment>
<evidence type="ECO:0000256" key="13">
    <source>
        <dbReference type="PIRSR" id="PIRSR001529-1"/>
    </source>
</evidence>
<comment type="caution">
    <text evidence="17">The sequence shown here is derived from an EMBL/GenBank/DDBJ whole genome shotgun (WGS) entry which is preliminary data.</text>
</comment>
<evidence type="ECO:0000313" key="18">
    <source>
        <dbReference type="Proteomes" id="UP000320813"/>
    </source>
</evidence>
<dbReference type="HAMAP" id="MF_00176">
    <property type="entry name" value="Ser_tRNA_synth_type1"/>
    <property type="match status" value="1"/>
</dbReference>
<keyword evidence="7 12" id="KW-0067">ATP-binding</keyword>
<comment type="function">
    <text evidence="12">Catalyzes the attachment of serine to tRNA(Ser). Is also able to aminoacylate tRNA(Sec) with serine, to form the misacylated tRNA L-seryl-tRNA(Sec), which will be further converted into selenocysteinyl-tRNA(Sec).</text>
</comment>
<evidence type="ECO:0000256" key="11">
    <source>
        <dbReference type="ARBA" id="ARBA00048823"/>
    </source>
</evidence>
<evidence type="ECO:0000256" key="5">
    <source>
        <dbReference type="ARBA" id="ARBA00022598"/>
    </source>
</evidence>
<evidence type="ECO:0000256" key="1">
    <source>
        <dbReference type="ARBA" id="ARBA00004496"/>
    </source>
</evidence>
<dbReference type="EC" id="6.1.1.11" evidence="12"/>
<dbReference type="PANTHER" id="PTHR43697:SF1">
    <property type="entry name" value="SERINE--TRNA LIGASE"/>
    <property type="match status" value="1"/>
</dbReference>
<dbReference type="CDD" id="cd00770">
    <property type="entry name" value="SerRS_core"/>
    <property type="match status" value="1"/>
</dbReference>
<evidence type="ECO:0000256" key="6">
    <source>
        <dbReference type="ARBA" id="ARBA00022741"/>
    </source>
</evidence>
<dbReference type="PANTHER" id="PTHR43697">
    <property type="entry name" value="SERYL-TRNA SYNTHETASE"/>
    <property type="match status" value="1"/>
</dbReference>
<evidence type="ECO:0000256" key="2">
    <source>
        <dbReference type="ARBA" id="ARBA00005045"/>
    </source>
</evidence>
<dbReference type="GO" id="GO:0006434">
    <property type="term" value="P:seryl-tRNA aminoacylation"/>
    <property type="evidence" value="ECO:0007669"/>
    <property type="project" value="UniProtKB-UniRule"/>
</dbReference>
<feature type="coiled-coil region" evidence="15">
    <location>
        <begin position="44"/>
        <end position="101"/>
    </location>
</feature>
<feature type="binding site" evidence="13">
    <location>
        <position position="229"/>
    </location>
    <ligand>
        <name>L-serine</name>
        <dbReference type="ChEBI" id="CHEBI:33384"/>
    </ligand>
</feature>
<evidence type="ECO:0000313" key="17">
    <source>
        <dbReference type="EMBL" id="RZD15314.1"/>
    </source>
</evidence>
<dbReference type="UniPathway" id="UPA00906">
    <property type="reaction ID" value="UER00895"/>
</dbReference>
<keyword evidence="9 12" id="KW-0030">Aminoacyl-tRNA synthetase</keyword>
<comment type="subunit">
    <text evidence="12">Homodimer. The tRNA molecule binds across the dimer.</text>
</comment>
<sequence length="421" mass="48833">MIDIKLIREQREFVKKEMEKLFIPVQIDEIYELDESKRRLLYDTECLRNTRKVLSKEIAAEKEEAAILAKKNEVKRINEMIKAQEDELGAIEQRLNELMLNVPNLPDSDVPVGRDETENVVVSYFNAKKKFDFKLKTHFEIGEKRDLIDFERGVKISGTRFYVLKRGFAKLQRALINFMLDTHITYHDYEEVYPPYMVNEACLIGTGQLPKFSDTLYKDDDSGLWFIPTAEVPVTNMYRDEIIDIKMLPIKHVAYTACFRKEKMSAGKDTRGIKRGHQFDKVELVKITTPETAKDELFNLINDVQDILNRLDIPHRLVKICTGDLSFSAKEKYDIEVYAPGMDEWLEVSSCSNFGSFQAIRANIKFKREKNAKSEFVNTLNGSGLALPRVMIAIIENYQTKDGYVRIPNSLKPYFGTEEFI</sequence>